<evidence type="ECO:0000256" key="1">
    <source>
        <dbReference type="ARBA" id="ARBA00022734"/>
    </source>
</evidence>
<dbReference type="OrthoDB" id="6251307at2759"/>
<dbReference type="PANTHER" id="PTHR11346">
    <property type="entry name" value="GALECTIN"/>
    <property type="match status" value="1"/>
</dbReference>
<keyword evidence="1 2" id="KW-0430">Lectin</keyword>
<feature type="domain" description="Galectin" evidence="3">
    <location>
        <begin position="44"/>
        <end position="177"/>
    </location>
</feature>
<accession>A0A3P7N9E6</accession>
<dbReference type="GO" id="GO:0030246">
    <property type="term" value="F:carbohydrate binding"/>
    <property type="evidence" value="ECO:0007669"/>
    <property type="project" value="UniProtKB-UniRule"/>
</dbReference>
<dbReference type="SMART" id="SM00908">
    <property type="entry name" value="Gal-bind_lectin"/>
    <property type="match status" value="1"/>
</dbReference>
<dbReference type="SMART" id="SM00276">
    <property type="entry name" value="GLECT"/>
    <property type="match status" value="1"/>
</dbReference>
<evidence type="ECO:0000256" key="2">
    <source>
        <dbReference type="RuleBase" id="RU102079"/>
    </source>
</evidence>
<dbReference type="InterPro" id="IPR013320">
    <property type="entry name" value="ConA-like_dom_sf"/>
</dbReference>
<dbReference type="Proteomes" id="UP000271098">
    <property type="component" value="Unassembled WGS sequence"/>
</dbReference>
<sequence>MPLHLSIRFDEGKMVYNTYIGGNWSDSEQRIKNPFKANAEFDLRVRIINNKYQVFANRAEVGTFDQRMPLDGVRKRFNINLYRANRQYALQVSVRFNEGAVVRNAMQNNVWGREEREGGLPISKGEIADVTIINERFSFQVFFNGNRFATFAHRGSPDDIETVEIDGDCEIYSVTVNNAVGV</sequence>
<keyword evidence="5" id="KW-1185">Reference proteome</keyword>
<dbReference type="EMBL" id="UYRT01083822">
    <property type="protein sequence ID" value="VDN27991.1"/>
    <property type="molecule type" value="Genomic_DNA"/>
</dbReference>
<protein>
    <recommendedName>
        <fullName evidence="2">Galectin</fullName>
    </recommendedName>
</protein>
<organism evidence="4 5">
    <name type="scientific">Gongylonema pulchrum</name>
    <dbReference type="NCBI Taxonomy" id="637853"/>
    <lineage>
        <taxon>Eukaryota</taxon>
        <taxon>Metazoa</taxon>
        <taxon>Ecdysozoa</taxon>
        <taxon>Nematoda</taxon>
        <taxon>Chromadorea</taxon>
        <taxon>Rhabditida</taxon>
        <taxon>Spirurina</taxon>
        <taxon>Spiruromorpha</taxon>
        <taxon>Spiruroidea</taxon>
        <taxon>Gongylonematidae</taxon>
        <taxon>Gongylonema</taxon>
    </lineage>
</organism>
<name>A0A3P7N9E6_9BILA</name>
<dbReference type="Gene3D" id="2.60.120.200">
    <property type="match status" value="2"/>
</dbReference>
<dbReference type="AlphaFoldDB" id="A0A3P7N9E6"/>
<dbReference type="InterPro" id="IPR044156">
    <property type="entry name" value="Galectin-like"/>
</dbReference>
<evidence type="ECO:0000313" key="5">
    <source>
        <dbReference type="Proteomes" id="UP000271098"/>
    </source>
</evidence>
<dbReference type="PANTHER" id="PTHR11346:SF180">
    <property type="entry name" value="GALECTIN"/>
    <property type="match status" value="1"/>
</dbReference>
<dbReference type="InterPro" id="IPR001079">
    <property type="entry name" value="Galectin_CRD"/>
</dbReference>
<dbReference type="Pfam" id="PF00337">
    <property type="entry name" value="Gal-bind_lectin"/>
    <property type="match status" value="2"/>
</dbReference>
<evidence type="ECO:0000259" key="3">
    <source>
        <dbReference type="PROSITE" id="PS51304"/>
    </source>
</evidence>
<gene>
    <name evidence="4" type="ORF">GPUH_LOCUS16489</name>
</gene>
<dbReference type="CDD" id="cd00070">
    <property type="entry name" value="GLECT"/>
    <property type="match status" value="2"/>
</dbReference>
<dbReference type="PROSITE" id="PS51304">
    <property type="entry name" value="GALECTIN"/>
    <property type="match status" value="1"/>
</dbReference>
<dbReference type="SUPFAM" id="SSF49899">
    <property type="entry name" value="Concanavalin A-like lectins/glucanases"/>
    <property type="match status" value="2"/>
</dbReference>
<reference evidence="4 5" key="1">
    <citation type="submission" date="2018-11" db="EMBL/GenBank/DDBJ databases">
        <authorList>
            <consortium name="Pathogen Informatics"/>
        </authorList>
    </citation>
    <scope>NUCLEOTIDE SEQUENCE [LARGE SCALE GENOMIC DNA]</scope>
</reference>
<evidence type="ECO:0000313" key="4">
    <source>
        <dbReference type="EMBL" id="VDN27991.1"/>
    </source>
</evidence>
<proteinExistence type="predicted"/>